<organism evidence="1 2">
    <name type="scientific">Enterococcus dispar ATCC 51266</name>
    <dbReference type="NCBI Taxonomy" id="1139219"/>
    <lineage>
        <taxon>Bacteria</taxon>
        <taxon>Bacillati</taxon>
        <taxon>Bacillota</taxon>
        <taxon>Bacilli</taxon>
        <taxon>Lactobacillales</taxon>
        <taxon>Enterococcaceae</taxon>
        <taxon>Enterococcus</taxon>
    </lineage>
</organism>
<gene>
    <name evidence="1" type="ORF">OMK_00620</name>
</gene>
<evidence type="ECO:0000313" key="1">
    <source>
        <dbReference type="EMBL" id="EOT43266.1"/>
    </source>
</evidence>
<dbReference type="EMBL" id="AHYR01000003">
    <property type="protein sequence ID" value="EOT43266.1"/>
    <property type="molecule type" value="Genomic_DNA"/>
</dbReference>
<keyword evidence="2" id="KW-1185">Reference proteome</keyword>
<name>S0KVN4_9ENTE</name>
<accession>S0KVN4</accession>
<reference evidence="1 2" key="1">
    <citation type="submission" date="2013-03" db="EMBL/GenBank/DDBJ databases">
        <title>The Genome Sequence of Enterococcus dispar ATCC_51266 (Illumina only assembly).</title>
        <authorList>
            <consortium name="The Broad Institute Genomics Platform"/>
            <consortium name="The Broad Institute Genome Sequencing Center for Infectious Disease"/>
            <person name="Earl A."/>
            <person name="Russ C."/>
            <person name="Gilmore M."/>
            <person name="Surin D."/>
            <person name="Walker B."/>
            <person name="Young S."/>
            <person name="Zeng Q."/>
            <person name="Gargeya S."/>
            <person name="Fitzgerald M."/>
            <person name="Haas B."/>
            <person name="Abouelleil A."/>
            <person name="Allen A.W."/>
            <person name="Alvarado L."/>
            <person name="Arachchi H.M."/>
            <person name="Berlin A.M."/>
            <person name="Chapman S.B."/>
            <person name="Gainer-Dewar J."/>
            <person name="Goldberg J."/>
            <person name="Griggs A."/>
            <person name="Gujja S."/>
            <person name="Hansen M."/>
            <person name="Howarth C."/>
            <person name="Imamovic A."/>
            <person name="Ireland A."/>
            <person name="Larimer J."/>
            <person name="McCowan C."/>
            <person name="Murphy C."/>
            <person name="Pearson M."/>
            <person name="Poon T.W."/>
            <person name="Priest M."/>
            <person name="Roberts A."/>
            <person name="Saif S."/>
            <person name="Shea T."/>
            <person name="Sisk P."/>
            <person name="Sykes S."/>
            <person name="Wortman J."/>
            <person name="Nusbaum C."/>
            <person name="Birren B."/>
        </authorList>
    </citation>
    <scope>NUCLEOTIDE SEQUENCE [LARGE SCALE GENOMIC DNA]</scope>
    <source>
        <strain evidence="1 2">ATCC 51266</strain>
    </source>
</reference>
<dbReference type="Proteomes" id="UP000014127">
    <property type="component" value="Unassembled WGS sequence"/>
</dbReference>
<proteinExistence type="predicted"/>
<dbReference type="AlphaFoldDB" id="S0KVN4"/>
<dbReference type="HOGENOM" id="CLU_2769415_0_0_9"/>
<comment type="caution">
    <text evidence="1">The sequence shown here is derived from an EMBL/GenBank/DDBJ whole genome shotgun (WGS) entry which is preliminary data.</text>
</comment>
<protein>
    <submittedName>
        <fullName evidence="1">Uncharacterized protein</fullName>
    </submittedName>
</protein>
<evidence type="ECO:0000313" key="2">
    <source>
        <dbReference type="Proteomes" id="UP000014127"/>
    </source>
</evidence>
<sequence>MTKKAKILFISMSILSLIGLFSLFNLGYSALANLSSSKYENRTVRNGNMMSQLNSNNYLDRCNNRNSLQ</sequence>